<dbReference type="OrthoDB" id="129434at2759"/>
<protein>
    <submittedName>
        <fullName evidence="2">Uncharacterized protein</fullName>
    </submittedName>
</protein>
<evidence type="ECO:0000313" key="3">
    <source>
        <dbReference type="Proteomes" id="UP000198211"/>
    </source>
</evidence>
<feature type="non-terminal residue" evidence="2">
    <location>
        <position position="1"/>
    </location>
</feature>
<comment type="caution">
    <text evidence="2">The sequence shown here is derived from an EMBL/GenBank/DDBJ whole genome shotgun (WGS) entry which is preliminary data.</text>
</comment>
<reference evidence="3" key="1">
    <citation type="submission" date="2017-03" db="EMBL/GenBank/DDBJ databases">
        <title>Phytopthora megakarya and P. palmivora, two closely related causual agents of cacao black pod achieved similar genome size and gene model numbers by different mechanisms.</title>
        <authorList>
            <person name="Ali S."/>
            <person name="Shao J."/>
            <person name="Larry D.J."/>
            <person name="Kronmiller B."/>
            <person name="Shen D."/>
            <person name="Strem M.D."/>
            <person name="Melnick R.L."/>
            <person name="Guiltinan M.J."/>
            <person name="Tyler B.M."/>
            <person name="Meinhardt L.W."/>
            <person name="Bailey B.A."/>
        </authorList>
    </citation>
    <scope>NUCLEOTIDE SEQUENCE [LARGE SCALE GENOMIC DNA]</scope>
    <source>
        <strain evidence="3">zdho120</strain>
    </source>
</reference>
<accession>A0A225V0X7</accession>
<dbReference type="Proteomes" id="UP000198211">
    <property type="component" value="Unassembled WGS sequence"/>
</dbReference>
<gene>
    <name evidence="2" type="ORF">PHMEG_00030499</name>
</gene>
<dbReference type="Gene3D" id="1.10.287.1490">
    <property type="match status" value="1"/>
</dbReference>
<sequence length="469" mass="53709">TSDRDRRFATLESELCQSNLTRDRLVRDRDHLDLQVHQLRSNIRDMEAFQHGQRNEITRLETEISNLTHAIGDDPGDPHTQVLQLRTERNDFERHTISAREDLHNAETDRDRLRLEAVQAGDEIRDLQAQIRSLERDTDDARSESAAALASYNRISSSPIQLHPPLFPAEAWIPHYSALKLFTAAEIHPWDPTIVGTMPIIAMNQATLTKRMPIPASFLFPYRVPPVRAPIPMVGYLSGLITGAHVLALMATERMLGRRRPTPLTFDHNLHRRAQTPLWRIAVSYAALEEDHMIVYWESTHYLKITSAMTDAESDLFTYHQDRRQQRIRAGESWRKLVGDVVLMMRAQWADIDLLLDPYFLHLPTKQDRVRWYPGSVSRAANLAQPSANLPEPTNLITALCECDQADPWRNHYTDPGSVHPLRNIPRLVNKFNPPIPLIADLASTLHPPPRFLISSPTPRFVLFDLVIS</sequence>
<keyword evidence="1" id="KW-0175">Coiled coil</keyword>
<evidence type="ECO:0000256" key="1">
    <source>
        <dbReference type="SAM" id="Coils"/>
    </source>
</evidence>
<feature type="coiled-coil region" evidence="1">
    <location>
        <begin position="103"/>
        <end position="144"/>
    </location>
</feature>
<keyword evidence="3" id="KW-1185">Reference proteome</keyword>
<dbReference type="AlphaFoldDB" id="A0A225V0X7"/>
<name>A0A225V0X7_9STRA</name>
<organism evidence="2 3">
    <name type="scientific">Phytophthora megakarya</name>
    <dbReference type="NCBI Taxonomy" id="4795"/>
    <lineage>
        <taxon>Eukaryota</taxon>
        <taxon>Sar</taxon>
        <taxon>Stramenopiles</taxon>
        <taxon>Oomycota</taxon>
        <taxon>Peronosporomycetes</taxon>
        <taxon>Peronosporales</taxon>
        <taxon>Peronosporaceae</taxon>
        <taxon>Phytophthora</taxon>
    </lineage>
</organism>
<proteinExistence type="predicted"/>
<dbReference type="EMBL" id="NBNE01009176">
    <property type="protein sequence ID" value="OWY98678.1"/>
    <property type="molecule type" value="Genomic_DNA"/>
</dbReference>
<evidence type="ECO:0000313" key="2">
    <source>
        <dbReference type="EMBL" id="OWY98678.1"/>
    </source>
</evidence>